<sequence length="468" mass="53926">METKNADQATSSTCAAAQKPVLSYNDKQEADIRQRLMKKVPTNRYDKIRDHALVETPLDLFSSQVWSQIHAELAPVADPAFQSVQNQLNKLGKLLQRGELTKEEHTKRSEPLSKSYHEILEIFNQAKDSWEERVHQEVKRRWDRLAQEQRQPYVLHAEYKSQQMTEQMAEQEYFAQELKDLIALTTSKNRMIHPTSTTSEPKPTVRYPDHEFAIQESYIVFNWALANCFLMALDDSIPLPEIMVSETNIPATIPTFVDSHWAGWDTVHHVCPKAKKARFDSLSKSDQELKWLETGYYKVYPPNDKYIEDDEDGFTEKYASFGHSLPFRRSSIRRYIQLVQNDLSESQWTKSTFVESIFTGDSQTGRLKTPVTAFRSNRGDRVEFWDYDPGEEDDSYAILQTHRGRVVAIAVSGGHPYAFCNLLEFFDSDGSADMPDLTPKEQVGQDEEAEPSILIANILKTFEIFLYG</sequence>
<name>A0A7S4K1G1_9STRA</name>
<gene>
    <name evidence="1" type="ORF">OAUR00152_LOCUS37479</name>
</gene>
<protein>
    <submittedName>
        <fullName evidence="1">Uncharacterized protein</fullName>
    </submittedName>
</protein>
<dbReference type="EMBL" id="HBKQ01054622">
    <property type="protein sequence ID" value="CAE2280730.1"/>
    <property type="molecule type" value="Transcribed_RNA"/>
</dbReference>
<proteinExistence type="predicted"/>
<accession>A0A7S4K1G1</accession>
<reference evidence="1" key="1">
    <citation type="submission" date="2021-01" db="EMBL/GenBank/DDBJ databases">
        <authorList>
            <person name="Corre E."/>
            <person name="Pelletier E."/>
            <person name="Niang G."/>
            <person name="Scheremetjew M."/>
            <person name="Finn R."/>
            <person name="Kale V."/>
            <person name="Holt S."/>
            <person name="Cochrane G."/>
            <person name="Meng A."/>
            <person name="Brown T."/>
            <person name="Cohen L."/>
        </authorList>
    </citation>
    <scope>NUCLEOTIDE SEQUENCE</scope>
    <source>
        <strain evidence="1">Isolate 1302-5</strain>
    </source>
</reference>
<evidence type="ECO:0000313" key="1">
    <source>
        <dbReference type="EMBL" id="CAE2280730.1"/>
    </source>
</evidence>
<dbReference type="AlphaFoldDB" id="A0A7S4K1G1"/>
<organism evidence="1">
    <name type="scientific">Odontella aurita</name>
    <dbReference type="NCBI Taxonomy" id="265563"/>
    <lineage>
        <taxon>Eukaryota</taxon>
        <taxon>Sar</taxon>
        <taxon>Stramenopiles</taxon>
        <taxon>Ochrophyta</taxon>
        <taxon>Bacillariophyta</taxon>
        <taxon>Mediophyceae</taxon>
        <taxon>Biddulphiophycidae</taxon>
        <taxon>Eupodiscales</taxon>
        <taxon>Odontellaceae</taxon>
        <taxon>Odontella</taxon>
    </lineage>
</organism>